<dbReference type="Proteomes" id="UP001162992">
    <property type="component" value="Chromosome 17"/>
</dbReference>
<dbReference type="EMBL" id="CM055108">
    <property type="protein sequence ID" value="KAJ7525482.1"/>
    <property type="molecule type" value="Genomic_DNA"/>
</dbReference>
<evidence type="ECO:0000313" key="2">
    <source>
        <dbReference type="Proteomes" id="UP001162992"/>
    </source>
</evidence>
<name>A0ACC2B7S3_DIPCM</name>
<organism evidence="1 2">
    <name type="scientific">Diphasiastrum complanatum</name>
    <name type="common">Issler's clubmoss</name>
    <name type="synonym">Lycopodium complanatum</name>
    <dbReference type="NCBI Taxonomy" id="34168"/>
    <lineage>
        <taxon>Eukaryota</taxon>
        <taxon>Viridiplantae</taxon>
        <taxon>Streptophyta</taxon>
        <taxon>Embryophyta</taxon>
        <taxon>Tracheophyta</taxon>
        <taxon>Lycopodiopsida</taxon>
        <taxon>Lycopodiales</taxon>
        <taxon>Lycopodiaceae</taxon>
        <taxon>Lycopodioideae</taxon>
        <taxon>Diphasiastrum</taxon>
    </lineage>
</organism>
<keyword evidence="2" id="KW-1185">Reference proteome</keyword>
<gene>
    <name evidence="1" type="ORF">O6H91_17G053200</name>
</gene>
<protein>
    <submittedName>
        <fullName evidence="1">Uncharacterized protein</fullName>
    </submittedName>
</protein>
<accession>A0ACC2B7S3</accession>
<proteinExistence type="predicted"/>
<reference evidence="2" key="1">
    <citation type="journal article" date="2024" name="Proc. Natl. Acad. Sci. U.S.A.">
        <title>Extraordinary preservation of gene collinearity over three hundred million years revealed in homosporous lycophytes.</title>
        <authorList>
            <person name="Li C."/>
            <person name="Wickell D."/>
            <person name="Kuo L.Y."/>
            <person name="Chen X."/>
            <person name="Nie B."/>
            <person name="Liao X."/>
            <person name="Peng D."/>
            <person name="Ji J."/>
            <person name="Jenkins J."/>
            <person name="Williams M."/>
            <person name="Shu S."/>
            <person name="Plott C."/>
            <person name="Barry K."/>
            <person name="Rajasekar S."/>
            <person name="Grimwood J."/>
            <person name="Han X."/>
            <person name="Sun S."/>
            <person name="Hou Z."/>
            <person name="He W."/>
            <person name="Dai G."/>
            <person name="Sun C."/>
            <person name="Schmutz J."/>
            <person name="Leebens-Mack J.H."/>
            <person name="Li F.W."/>
            <person name="Wang L."/>
        </authorList>
    </citation>
    <scope>NUCLEOTIDE SEQUENCE [LARGE SCALE GENOMIC DNA]</scope>
    <source>
        <strain evidence="2">cv. PW_Plant_1</strain>
    </source>
</reference>
<evidence type="ECO:0000313" key="1">
    <source>
        <dbReference type="EMBL" id="KAJ7525482.1"/>
    </source>
</evidence>
<comment type="caution">
    <text evidence="1">The sequence shown here is derived from an EMBL/GenBank/DDBJ whole genome shotgun (WGS) entry which is preliminary data.</text>
</comment>
<sequence length="522" mass="59091">MKKAMITNVWHIILIAVLLALFLQVPIFYGVGKLSIISCNTRPTVGSVETFSPRRAGSSASVYDATTNFHSGNVQKRDIAGSQPNQGSASTAAVVSNFTRKQHKQSLRPHGHAHYPFVQFSAYRESPRVFFVIGITSVVARKFDHVLVYKCEWHPKPNGSEPSQPSKVTDAELMYVYFDQMPRIYVVAPVNCTFEDDVGMDVEEGGSLFMTVSVGPHPGDTERVLALQEQKGEAVEAMRNRDQPLPLKYAFCGPPMHGNIRAEWVLHWLVYHHYLWRDSVHFFFYNVGGITDSVRQVLSPFVHKGLLTILDVEDQKEYPSWYFNQLLFVNDCLHRTRYLSSWTFFHDFDEFLAISSPNTLDKLLDEYKDAPYLSFGSLRASPWICADIHPGSSEWPLQRMRWVEKQPYCCVPDQDPWLCIHGAGARKYAVNPRKVFAGGIHKTAIPEEGGVNLNASIARLHHYQGIVSNKSTLCSSTVNASMPLETLHQYFPSSNYYLRDDHVSTQIGKAREFDAELLSAYS</sequence>